<feature type="transmembrane region" description="Helical" evidence="2">
    <location>
        <begin position="43"/>
        <end position="62"/>
    </location>
</feature>
<sequence>MSEIPAEQTPTNLPTPETTTESSISAVDNVKNTLGNILNSWKLKVGLAVAVVFAVLLLAFYWQHIIAVVGMKSWSARSGAKPIECMVRDTNNDEYVSCSALLDQQIVPLECSSSLFNIGCRVNYGTAAPNPRKINPR</sequence>
<evidence type="ECO:0000313" key="3">
    <source>
        <dbReference type="EMBL" id="PHX53135.1"/>
    </source>
</evidence>
<evidence type="ECO:0000256" key="1">
    <source>
        <dbReference type="SAM" id="MobiDB-lite"/>
    </source>
</evidence>
<comment type="caution">
    <text evidence="3">The sequence shown here is derived from an EMBL/GenBank/DDBJ whole genome shotgun (WGS) entry which is preliminary data.</text>
</comment>
<keyword evidence="2" id="KW-1133">Transmembrane helix</keyword>
<dbReference type="AlphaFoldDB" id="A0A2G4EUC6"/>
<dbReference type="Proteomes" id="UP000226442">
    <property type="component" value="Unassembled WGS sequence"/>
</dbReference>
<keyword evidence="2" id="KW-0812">Transmembrane</keyword>
<feature type="region of interest" description="Disordered" evidence="1">
    <location>
        <begin position="1"/>
        <end position="22"/>
    </location>
</feature>
<keyword evidence="2" id="KW-0472">Membrane</keyword>
<evidence type="ECO:0000256" key="2">
    <source>
        <dbReference type="SAM" id="Phobius"/>
    </source>
</evidence>
<accession>A0A2G4EUC6</accession>
<gene>
    <name evidence="3" type="ORF">CP500_023125</name>
</gene>
<protein>
    <submittedName>
        <fullName evidence="3">Uncharacterized protein</fullName>
    </submittedName>
</protein>
<reference evidence="3" key="1">
    <citation type="submission" date="2017-10" db="EMBL/GenBank/DDBJ databases">
        <title>Draft genome sequence of the planktic cyanobacteria Tychonema bourrellyi isolated from alpine lentic freshwater.</title>
        <authorList>
            <person name="Tett A."/>
            <person name="Armanini F."/>
            <person name="Asnicar F."/>
            <person name="Boscaini A."/>
            <person name="Pasolli E."/>
            <person name="Zolfo M."/>
            <person name="Donati C."/>
            <person name="Salmaso N."/>
            <person name="Segata N."/>
        </authorList>
    </citation>
    <scope>NUCLEOTIDE SEQUENCE</scope>
    <source>
        <strain evidence="3">FEM_GT703</strain>
    </source>
</reference>
<feature type="compositionally biased region" description="Low complexity" evidence="1">
    <location>
        <begin position="7"/>
        <end position="21"/>
    </location>
</feature>
<dbReference type="EMBL" id="NXIB02000268">
    <property type="protein sequence ID" value="PHX53135.1"/>
    <property type="molecule type" value="Genomic_DNA"/>
</dbReference>
<proteinExistence type="predicted"/>
<name>A0A2G4EUC6_9CYAN</name>
<organism evidence="3 4">
    <name type="scientific">Tychonema bourrellyi FEM_GT703</name>
    <dbReference type="NCBI Taxonomy" id="2040638"/>
    <lineage>
        <taxon>Bacteria</taxon>
        <taxon>Bacillati</taxon>
        <taxon>Cyanobacteriota</taxon>
        <taxon>Cyanophyceae</taxon>
        <taxon>Oscillatoriophycideae</taxon>
        <taxon>Oscillatoriales</taxon>
        <taxon>Microcoleaceae</taxon>
        <taxon>Tychonema</taxon>
    </lineage>
</organism>
<evidence type="ECO:0000313" key="4">
    <source>
        <dbReference type="Proteomes" id="UP000226442"/>
    </source>
</evidence>
<keyword evidence="4" id="KW-1185">Reference proteome</keyword>
<dbReference type="OrthoDB" id="426573at2"/>